<evidence type="ECO:0000256" key="2">
    <source>
        <dbReference type="ARBA" id="ARBA00022771"/>
    </source>
</evidence>
<dbReference type="PANTHER" id="PTHR33823">
    <property type="entry name" value="RNA POLYMERASE-BINDING TRANSCRIPTION FACTOR DKSA-RELATED"/>
    <property type="match status" value="1"/>
</dbReference>
<evidence type="ECO:0000313" key="7">
    <source>
        <dbReference type="EMBL" id="MBM3317637.1"/>
    </source>
</evidence>
<dbReference type="Proteomes" id="UP000748308">
    <property type="component" value="Unassembled WGS sequence"/>
</dbReference>
<proteinExistence type="predicted"/>
<dbReference type="Pfam" id="PF01258">
    <property type="entry name" value="zf-dskA_traR"/>
    <property type="match status" value="1"/>
</dbReference>
<keyword evidence="1" id="KW-0479">Metal-binding</keyword>
<organism evidence="7 8">
    <name type="scientific">Eiseniibacteriota bacterium</name>
    <dbReference type="NCBI Taxonomy" id="2212470"/>
    <lineage>
        <taxon>Bacteria</taxon>
        <taxon>Candidatus Eiseniibacteriota</taxon>
    </lineage>
</organism>
<protein>
    <submittedName>
        <fullName evidence="7">TraR/DksA C4-type zinc finger protein</fullName>
    </submittedName>
</protein>
<sequence>MRKRDRERFEKLLLEQREQLASQHGQMGDAARRTPRESSGELSAYTHHMADLGTDAMAREQSFLLAANLSRTLSEIDDALQRIKGGGFGVCEVCRRPIEPKRLQALPYARDCIGCREDRDRRGDAPGAGRP</sequence>
<gene>
    <name evidence="7" type="ORF">FJY75_07270</name>
</gene>
<evidence type="ECO:0000256" key="4">
    <source>
        <dbReference type="PROSITE-ProRule" id="PRU00510"/>
    </source>
</evidence>
<dbReference type="SUPFAM" id="SSF57716">
    <property type="entry name" value="Glucocorticoid receptor-like (DNA-binding domain)"/>
    <property type="match status" value="1"/>
</dbReference>
<accession>A0A937XC58</accession>
<feature type="zinc finger region" description="dksA C4-type" evidence="4">
    <location>
        <begin position="91"/>
        <end position="115"/>
    </location>
</feature>
<evidence type="ECO:0000259" key="6">
    <source>
        <dbReference type="Pfam" id="PF01258"/>
    </source>
</evidence>
<evidence type="ECO:0000256" key="5">
    <source>
        <dbReference type="SAM" id="MobiDB-lite"/>
    </source>
</evidence>
<reference evidence="7" key="1">
    <citation type="submission" date="2019-03" db="EMBL/GenBank/DDBJ databases">
        <title>Lake Tanganyika Metagenome-Assembled Genomes (MAGs).</title>
        <authorList>
            <person name="Tran P."/>
        </authorList>
    </citation>
    <scope>NUCLEOTIDE SEQUENCE</scope>
    <source>
        <strain evidence="7">M_DeepCast_400m_m2_100</strain>
    </source>
</reference>
<dbReference type="SUPFAM" id="SSF109635">
    <property type="entry name" value="DnaK suppressor protein DksA, alpha-hairpin domain"/>
    <property type="match status" value="1"/>
</dbReference>
<evidence type="ECO:0000313" key="8">
    <source>
        <dbReference type="Proteomes" id="UP000748308"/>
    </source>
</evidence>
<dbReference type="GO" id="GO:0008270">
    <property type="term" value="F:zinc ion binding"/>
    <property type="evidence" value="ECO:0007669"/>
    <property type="project" value="UniProtKB-KW"/>
</dbReference>
<evidence type="ECO:0000256" key="3">
    <source>
        <dbReference type="ARBA" id="ARBA00022833"/>
    </source>
</evidence>
<dbReference type="AlphaFoldDB" id="A0A937XC58"/>
<dbReference type="InterPro" id="IPR037187">
    <property type="entry name" value="DnaK_N"/>
</dbReference>
<evidence type="ECO:0000256" key="1">
    <source>
        <dbReference type="ARBA" id="ARBA00022723"/>
    </source>
</evidence>
<feature type="region of interest" description="Disordered" evidence="5">
    <location>
        <begin position="16"/>
        <end position="41"/>
    </location>
</feature>
<dbReference type="PANTHER" id="PTHR33823:SF4">
    <property type="entry name" value="GENERAL STRESS PROTEIN 16O"/>
    <property type="match status" value="1"/>
</dbReference>
<dbReference type="Gene3D" id="1.20.120.910">
    <property type="entry name" value="DksA, coiled-coil domain"/>
    <property type="match status" value="1"/>
</dbReference>
<dbReference type="InterPro" id="IPR020458">
    <property type="entry name" value="Znf_DskA_TraR_CS"/>
</dbReference>
<dbReference type="PROSITE" id="PS51128">
    <property type="entry name" value="ZF_DKSA_2"/>
    <property type="match status" value="1"/>
</dbReference>
<dbReference type="EMBL" id="VGIY01000156">
    <property type="protein sequence ID" value="MBM3317637.1"/>
    <property type="molecule type" value="Genomic_DNA"/>
</dbReference>
<dbReference type="InterPro" id="IPR000962">
    <property type="entry name" value="Znf_DskA_TraR"/>
</dbReference>
<name>A0A937XC58_UNCEI</name>
<dbReference type="PROSITE" id="PS01102">
    <property type="entry name" value="ZF_DKSA_1"/>
    <property type="match status" value="1"/>
</dbReference>
<comment type="caution">
    <text evidence="7">The sequence shown here is derived from an EMBL/GenBank/DDBJ whole genome shotgun (WGS) entry which is preliminary data.</text>
</comment>
<keyword evidence="3" id="KW-0862">Zinc</keyword>
<feature type="compositionally biased region" description="Basic and acidic residues" evidence="5">
    <location>
        <begin position="30"/>
        <end position="39"/>
    </location>
</feature>
<feature type="domain" description="Zinc finger DksA/TraR C4-type" evidence="6">
    <location>
        <begin position="86"/>
        <end position="120"/>
    </location>
</feature>
<keyword evidence="2" id="KW-0863">Zinc-finger</keyword>